<keyword evidence="6" id="KW-1185">Reference proteome</keyword>
<reference evidence="5 6" key="1">
    <citation type="journal article" date="2017" name="Int. J. Syst. Evol. Microbiol.">
        <title>Mucilaginibacterpsychrotolerans sp. nov., isolated from peatlands.</title>
        <authorList>
            <person name="Deng Y."/>
            <person name="Shen L."/>
            <person name="Xu B."/>
            <person name="Liu Y."/>
            <person name="Gu Z."/>
            <person name="Liu H."/>
            <person name="Zhou Y."/>
        </authorList>
    </citation>
    <scope>NUCLEOTIDE SEQUENCE [LARGE SCALE GENOMIC DNA]</scope>
    <source>
        <strain evidence="5 6">NH7-4</strain>
    </source>
</reference>
<sequence length="195" mass="21550">MRNFFEGFNVIGNQAVVGTSHIGRGTYVANGSVIKNTLIGRFCSIGSNIQTGMGTHPSRVFVSTHPAFFSVEKQAGFTFVDENCFEEFVYADTEKKLIAIIGNDVWIGNNVIITDGIRIGDGAIVAAGAVVTKDVPPYAIVAGVPAKILRYRFQPAEIEQLLLIKWWDWDMQKLKQNSAVFKNMDQFVNTTQNII</sequence>
<evidence type="ECO:0000313" key="6">
    <source>
        <dbReference type="Proteomes" id="UP000297540"/>
    </source>
</evidence>
<evidence type="ECO:0000256" key="1">
    <source>
        <dbReference type="ARBA" id="ARBA00007274"/>
    </source>
</evidence>
<evidence type="ECO:0000256" key="2">
    <source>
        <dbReference type="ARBA" id="ARBA00022679"/>
    </source>
</evidence>
<dbReference type="Pfam" id="PF00132">
    <property type="entry name" value="Hexapep"/>
    <property type="match status" value="1"/>
</dbReference>
<dbReference type="InterPro" id="IPR011004">
    <property type="entry name" value="Trimer_LpxA-like_sf"/>
</dbReference>
<dbReference type="InterPro" id="IPR018357">
    <property type="entry name" value="Hexapep_transf_CS"/>
</dbReference>
<dbReference type="PROSITE" id="PS00101">
    <property type="entry name" value="HEXAPEP_TRANSFERASES"/>
    <property type="match status" value="1"/>
</dbReference>
<dbReference type="EMBL" id="SOZE01000005">
    <property type="protein sequence ID" value="TFF38943.1"/>
    <property type="molecule type" value="Genomic_DNA"/>
</dbReference>
<dbReference type="Proteomes" id="UP000297540">
    <property type="component" value="Unassembled WGS sequence"/>
</dbReference>
<dbReference type="SUPFAM" id="SSF51161">
    <property type="entry name" value="Trimeric LpxA-like enzymes"/>
    <property type="match status" value="1"/>
</dbReference>
<gene>
    <name evidence="5" type="ORF">E2R66_07290</name>
</gene>
<dbReference type="OrthoDB" id="9814490at2"/>
<dbReference type="AlphaFoldDB" id="A0A4Y8SIQ1"/>
<dbReference type="CDD" id="cd03349">
    <property type="entry name" value="LbH_XAT"/>
    <property type="match status" value="1"/>
</dbReference>
<protein>
    <submittedName>
        <fullName evidence="5">CatB-related O-acetyltransferase</fullName>
    </submittedName>
</protein>
<dbReference type="Gene3D" id="2.160.10.10">
    <property type="entry name" value="Hexapeptide repeat proteins"/>
    <property type="match status" value="1"/>
</dbReference>
<organism evidence="5 6">
    <name type="scientific">Mucilaginibacter psychrotolerans</name>
    <dbReference type="NCBI Taxonomy" id="1524096"/>
    <lineage>
        <taxon>Bacteria</taxon>
        <taxon>Pseudomonadati</taxon>
        <taxon>Bacteroidota</taxon>
        <taxon>Sphingobacteriia</taxon>
        <taxon>Sphingobacteriales</taxon>
        <taxon>Sphingobacteriaceae</taxon>
        <taxon>Mucilaginibacter</taxon>
    </lineage>
</organism>
<evidence type="ECO:0000313" key="5">
    <source>
        <dbReference type="EMBL" id="TFF38943.1"/>
    </source>
</evidence>
<keyword evidence="2 5" id="KW-0808">Transferase</keyword>
<name>A0A4Y8SIQ1_9SPHI</name>
<dbReference type="PANTHER" id="PTHR43300:SF11">
    <property type="entry name" value="ACETYLTRANSFERASE RV3034C-RELATED"/>
    <property type="match status" value="1"/>
</dbReference>
<dbReference type="InterPro" id="IPR050179">
    <property type="entry name" value="Trans_hexapeptide_repeat"/>
</dbReference>
<comment type="caution">
    <text evidence="5">The sequence shown here is derived from an EMBL/GenBank/DDBJ whole genome shotgun (WGS) entry which is preliminary data.</text>
</comment>
<dbReference type="GO" id="GO:0016746">
    <property type="term" value="F:acyltransferase activity"/>
    <property type="evidence" value="ECO:0007669"/>
    <property type="project" value="UniProtKB-KW"/>
</dbReference>
<evidence type="ECO:0000256" key="3">
    <source>
        <dbReference type="ARBA" id="ARBA00022737"/>
    </source>
</evidence>
<dbReference type="PANTHER" id="PTHR43300">
    <property type="entry name" value="ACETYLTRANSFERASE"/>
    <property type="match status" value="1"/>
</dbReference>
<keyword evidence="4" id="KW-0012">Acyltransferase</keyword>
<keyword evidence="3" id="KW-0677">Repeat</keyword>
<comment type="similarity">
    <text evidence="1">Belongs to the transferase hexapeptide repeat family.</text>
</comment>
<proteinExistence type="inferred from homology"/>
<evidence type="ECO:0000256" key="4">
    <source>
        <dbReference type="ARBA" id="ARBA00023315"/>
    </source>
</evidence>
<accession>A0A4Y8SIQ1</accession>
<dbReference type="InterPro" id="IPR001451">
    <property type="entry name" value="Hexapep"/>
</dbReference>